<dbReference type="PANTHER" id="PTHR33969:SF2">
    <property type="entry name" value="SEGREGATION AND CONDENSATION PROTEIN A"/>
    <property type="match status" value="1"/>
</dbReference>
<dbReference type="AlphaFoldDB" id="A0A562JI10"/>
<dbReference type="PANTHER" id="PTHR33969">
    <property type="entry name" value="SEGREGATION AND CONDENSATION PROTEIN A"/>
    <property type="match status" value="1"/>
</dbReference>
<dbReference type="OrthoDB" id="9811016at2"/>
<name>A0A562JI10_9FIRM</name>
<keyword evidence="3" id="KW-0963">Cytoplasm</keyword>
<evidence type="ECO:0000256" key="2">
    <source>
        <dbReference type="ARBA" id="ARBA00044777"/>
    </source>
</evidence>
<dbReference type="GO" id="GO:0006260">
    <property type="term" value="P:DNA replication"/>
    <property type="evidence" value="ECO:0007669"/>
    <property type="project" value="UniProtKB-UniRule"/>
</dbReference>
<comment type="subunit">
    <text evidence="3">Component of a cohesin-like complex composed of ScpA, ScpB and the Smc homodimer, in which ScpA and ScpB bind to the head domain of Smc. The presence of the three proteins is required for the association of the complex with DNA.</text>
</comment>
<comment type="caution">
    <text evidence="4">The sequence shown here is derived from an EMBL/GenBank/DDBJ whole genome shotgun (WGS) entry which is preliminary data.</text>
</comment>
<dbReference type="InterPro" id="IPR003768">
    <property type="entry name" value="ScpA"/>
</dbReference>
<dbReference type="Gene3D" id="6.10.250.2410">
    <property type="match status" value="1"/>
</dbReference>
<organism evidence="4 5">
    <name type="scientific">Sedimentibacter saalensis</name>
    <dbReference type="NCBI Taxonomy" id="130788"/>
    <lineage>
        <taxon>Bacteria</taxon>
        <taxon>Bacillati</taxon>
        <taxon>Bacillota</taxon>
        <taxon>Tissierellia</taxon>
        <taxon>Sedimentibacter</taxon>
    </lineage>
</organism>
<dbReference type="GO" id="GO:0007059">
    <property type="term" value="P:chromosome segregation"/>
    <property type="evidence" value="ECO:0007669"/>
    <property type="project" value="UniProtKB-UniRule"/>
</dbReference>
<protein>
    <recommendedName>
        <fullName evidence="2 3">Segregation and condensation protein A</fullName>
    </recommendedName>
</protein>
<evidence type="ECO:0000313" key="5">
    <source>
        <dbReference type="Proteomes" id="UP000315343"/>
    </source>
</evidence>
<comment type="subcellular location">
    <subcellularLocation>
        <location evidence="3">Cytoplasm</location>
    </subcellularLocation>
    <text evidence="3">Associated with two foci at the outer edges of the nucleoid region in young cells, and at four foci within both cell halves in older cells.</text>
</comment>
<dbReference type="GO" id="GO:0051301">
    <property type="term" value="P:cell division"/>
    <property type="evidence" value="ECO:0007669"/>
    <property type="project" value="UniProtKB-KW"/>
</dbReference>
<sequence length="239" mass="28202">MEYSVNINVFQGPFDLLYHLIEKKEIDIYDIPIAEITDQYIEYLEQMMQFNMNVASEFILMASTLIEIKSQMLLPQKEKSEDPRQELVNKLLEYKLFKDVSETLKKYEDESSYYFSKPKEELALTSDVKVEQLSLNEINIYELYNVFLSLIKNQNIKIVTEDTFKVYRENYSVKDCVDELLKKLKLSGRVSLFSTFREKQQITKEYVITTFLAVLEISNKQGMKIYQDNTYSDIIIIAA</sequence>
<dbReference type="EMBL" id="VLKH01000002">
    <property type="protein sequence ID" value="TWH82424.1"/>
    <property type="molecule type" value="Genomic_DNA"/>
</dbReference>
<reference evidence="4 5" key="1">
    <citation type="submission" date="2019-07" db="EMBL/GenBank/DDBJ databases">
        <title>Genomic Encyclopedia of Type Strains, Phase I: the one thousand microbial genomes (KMG-I) project.</title>
        <authorList>
            <person name="Kyrpides N."/>
        </authorList>
    </citation>
    <scope>NUCLEOTIDE SEQUENCE [LARGE SCALE GENOMIC DNA]</scope>
    <source>
        <strain evidence="4 5">DSM 13558</strain>
    </source>
</reference>
<evidence type="ECO:0000313" key="4">
    <source>
        <dbReference type="EMBL" id="TWH82424.1"/>
    </source>
</evidence>
<dbReference type="Proteomes" id="UP000315343">
    <property type="component" value="Unassembled WGS sequence"/>
</dbReference>
<comment type="similarity">
    <text evidence="3">Belongs to the ScpA family.</text>
</comment>
<accession>A0A562JI10</accession>
<comment type="function">
    <text evidence="3">Participates in chromosomal partition during cell division. May act via the formation of a condensin-like complex containing Smc and ScpB that pull DNA away from mid-cell into both cell halves.</text>
</comment>
<dbReference type="HAMAP" id="MF_01805">
    <property type="entry name" value="ScpA"/>
    <property type="match status" value="1"/>
</dbReference>
<keyword evidence="3" id="KW-0132">Cell division</keyword>
<evidence type="ECO:0000256" key="1">
    <source>
        <dbReference type="ARBA" id="ARBA00022829"/>
    </source>
</evidence>
<gene>
    <name evidence="3" type="primary">scpA</name>
    <name evidence="4" type="ORF">LY60_00722</name>
</gene>
<keyword evidence="1 3" id="KW-0159">Chromosome partition</keyword>
<evidence type="ECO:0000256" key="3">
    <source>
        <dbReference type="HAMAP-Rule" id="MF_01805"/>
    </source>
</evidence>
<proteinExistence type="inferred from homology"/>
<dbReference type="GO" id="GO:0005737">
    <property type="term" value="C:cytoplasm"/>
    <property type="evidence" value="ECO:0007669"/>
    <property type="project" value="UniProtKB-SubCell"/>
</dbReference>
<keyword evidence="3" id="KW-0131">Cell cycle</keyword>
<keyword evidence="5" id="KW-1185">Reference proteome</keyword>
<dbReference type="RefSeq" id="WP_019227059.1">
    <property type="nucleotide sequence ID" value="NZ_DAMBUX010000001.1"/>
</dbReference>
<dbReference type="Pfam" id="PF02616">
    <property type="entry name" value="SMC_ScpA"/>
    <property type="match status" value="1"/>
</dbReference>